<feature type="domain" description="F-box" evidence="1">
    <location>
        <begin position="40"/>
        <end position="96"/>
    </location>
</feature>
<organism evidence="2 3">
    <name type="scientific">Lentinus brumalis</name>
    <dbReference type="NCBI Taxonomy" id="2498619"/>
    <lineage>
        <taxon>Eukaryota</taxon>
        <taxon>Fungi</taxon>
        <taxon>Dikarya</taxon>
        <taxon>Basidiomycota</taxon>
        <taxon>Agaricomycotina</taxon>
        <taxon>Agaricomycetes</taxon>
        <taxon>Polyporales</taxon>
        <taxon>Polyporaceae</taxon>
        <taxon>Lentinus</taxon>
    </lineage>
</organism>
<gene>
    <name evidence="2" type="ORF">OH76DRAFT_1485860</name>
</gene>
<dbReference type="PROSITE" id="PS50181">
    <property type="entry name" value="FBOX"/>
    <property type="match status" value="1"/>
</dbReference>
<name>A0A371D011_9APHY</name>
<dbReference type="SUPFAM" id="SSF81383">
    <property type="entry name" value="F-box domain"/>
    <property type="match status" value="1"/>
</dbReference>
<dbReference type="PANTHER" id="PTHR38926">
    <property type="entry name" value="F-BOX DOMAIN CONTAINING PROTEIN, EXPRESSED"/>
    <property type="match status" value="1"/>
</dbReference>
<evidence type="ECO:0000259" key="1">
    <source>
        <dbReference type="PROSITE" id="PS50181"/>
    </source>
</evidence>
<sequence length="534" mass="60122">MVTETVAENARHAVAVDDLHVSMTDLQQELRQFEEPLNTLPPVNSLPDELLAEIFAFVQAAHRSKGERPHSWLNVVQVCRRWSQVAHSTASLWTTIEVCGRPEWLSRCLVLSRGMLVDIEICDWHDRLFNPQILLPILQPHHVRVIRSLTMIGIGWISVLSQLLKMGMCSLEKLQLRYTQWPCFFELDTIDVRSLPRLHTLSISGIEAPSASSTYKDLRVLELRKFLWQSVTFDRFLNFLQAASGLRKLTLDDCEFRSTASGKKPQKRSPVYLRKLVSLDITTSHSFRSSEILWMLRAPKATSVNIQLIGCSPYNSIFGLLPEDPATCLPLLATATVAELYVREGTCEIIATHGSRSIRLALLHLGSSLEKYLERGMADMTRIFSAAPVTRIVIAGNHHDTTSLIDWALLFESSPLLEELVVAGSGQRVEEMWEGLGYAQPPGGQAVDICCPRLRSVTITGKEDIGAIDATEKLFDAMLAALTHRQERGCKLGELRLDLRHWGFPYAQCHGRYYENLSKVVDHVTYSDSDADNH</sequence>
<evidence type="ECO:0000313" key="3">
    <source>
        <dbReference type="Proteomes" id="UP000256964"/>
    </source>
</evidence>
<evidence type="ECO:0000313" key="2">
    <source>
        <dbReference type="EMBL" id="RDX45881.1"/>
    </source>
</evidence>
<keyword evidence="3" id="KW-1185">Reference proteome</keyword>
<dbReference type="SUPFAM" id="SSF52047">
    <property type="entry name" value="RNI-like"/>
    <property type="match status" value="1"/>
</dbReference>
<protein>
    <recommendedName>
        <fullName evidence="1">F-box domain-containing protein</fullName>
    </recommendedName>
</protein>
<dbReference type="OrthoDB" id="2753006at2759"/>
<reference evidence="2 3" key="1">
    <citation type="journal article" date="2018" name="Biotechnol. Biofuels">
        <title>Integrative visual omics of the white-rot fungus Polyporus brumalis exposes the biotechnological potential of its oxidative enzymes for delignifying raw plant biomass.</title>
        <authorList>
            <person name="Miyauchi S."/>
            <person name="Rancon A."/>
            <person name="Drula E."/>
            <person name="Hage H."/>
            <person name="Chaduli D."/>
            <person name="Favel A."/>
            <person name="Grisel S."/>
            <person name="Henrissat B."/>
            <person name="Herpoel-Gimbert I."/>
            <person name="Ruiz-Duenas F.J."/>
            <person name="Chevret D."/>
            <person name="Hainaut M."/>
            <person name="Lin J."/>
            <person name="Wang M."/>
            <person name="Pangilinan J."/>
            <person name="Lipzen A."/>
            <person name="Lesage-Meessen L."/>
            <person name="Navarro D."/>
            <person name="Riley R."/>
            <person name="Grigoriev I.V."/>
            <person name="Zhou S."/>
            <person name="Raouche S."/>
            <person name="Rosso M.N."/>
        </authorList>
    </citation>
    <scope>NUCLEOTIDE SEQUENCE [LARGE SCALE GENOMIC DNA]</scope>
    <source>
        <strain evidence="2 3">BRFM 1820</strain>
    </source>
</reference>
<dbReference type="InterPro" id="IPR032675">
    <property type="entry name" value="LRR_dom_sf"/>
</dbReference>
<dbReference type="PANTHER" id="PTHR38926:SF5">
    <property type="entry name" value="F-BOX AND LEUCINE-RICH REPEAT PROTEIN 6"/>
    <property type="match status" value="1"/>
</dbReference>
<dbReference type="EMBL" id="KZ857432">
    <property type="protein sequence ID" value="RDX45881.1"/>
    <property type="molecule type" value="Genomic_DNA"/>
</dbReference>
<dbReference type="Proteomes" id="UP000256964">
    <property type="component" value="Unassembled WGS sequence"/>
</dbReference>
<proteinExistence type="predicted"/>
<dbReference type="Pfam" id="PF12937">
    <property type="entry name" value="F-box-like"/>
    <property type="match status" value="1"/>
</dbReference>
<dbReference type="AlphaFoldDB" id="A0A371D011"/>
<dbReference type="Gene3D" id="1.20.1280.50">
    <property type="match status" value="1"/>
</dbReference>
<dbReference type="InterPro" id="IPR036047">
    <property type="entry name" value="F-box-like_dom_sf"/>
</dbReference>
<dbReference type="InterPro" id="IPR001810">
    <property type="entry name" value="F-box_dom"/>
</dbReference>
<accession>A0A371D011</accession>
<dbReference type="Gene3D" id="3.80.10.10">
    <property type="entry name" value="Ribonuclease Inhibitor"/>
    <property type="match status" value="1"/>
</dbReference>